<evidence type="ECO:0000313" key="2">
    <source>
        <dbReference type="Proteomes" id="UP000315454"/>
    </source>
</evidence>
<dbReference type="Proteomes" id="UP000315454">
    <property type="component" value="Unassembled WGS sequence"/>
</dbReference>
<dbReference type="AlphaFoldDB" id="A0A524RW17"/>
<name>A0A524RW17_9CHRO</name>
<comment type="caution">
    <text evidence="1">The sequence shown here is derived from an EMBL/GenBank/DDBJ whole genome shotgun (WGS) entry which is preliminary data.</text>
</comment>
<dbReference type="Pfam" id="PF09684">
    <property type="entry name" value="Tail_P2_I"/>
    <property type="match status" value="1"/>
</dbReference>
<gene>
    <name evidence="1" type="ORF">ERJ68_00085</name>
</gene>
<evidence type="ECO:0008006" key="3">
    <source>
        <dbReference type="Google" id="ProtNLM"/>
    </source>
</evidence>
<organism evidence="1 2">
    <name type="scientific">Aphanocapsa feldmannii 277cI</name>
    <dbReference type="NCBI Taxonomy" id="2507554"/>
    <lineage>
        <taxon>Bacteria</taxon>
        <taxon>Bacillati</taxon>
        <taxon>Cyanobacteriota</taxon>
        <taxon>Cyanophyceae</taxon>
        <taxon>Oscillatoriophycideae</taxon>
        <taxon>Chroococcales</taxon>
        <taxon>Microcystaceae</taxon>
        <taxon>Aphanocapsa</taxon>
    </lineage>
</organism>
<proteinExistence type="predicted"/>
<accession>A0A524RW17</accession>
<evidence type="ECO:0000313" key="1">
    <source>
        <dbReference type="EMBL" id="TGH28151.1"/>
    </source>
</evidence>
<protein>
    <recommendedName>
        <fullName evidence="3">Phage tail protein</fullName>
    </recommendedName>
</protein>
<sequence>MTASSTTAPRPGDLLPPNATALERDISRSINSLARIAAPLPRLRRDKRGDIPDALIPWLLHEYGLGDLLPFHPSPRNLLDDGLALQRRRGTPAAITTILSWQGLQATVHDRIECHSRLWVGYHIELAQPLDDIDALQRLQVATALVQPLRSRLIRIVSGYDRRRVVLDQTRLSDGSLLSDHSGVRPPELEGVQLSYGQQHQMLVRWRPVVRVQARQPHHALARLRSHFMLSGASRLAQHWHTLSPCSSLRLITGRTVSRSQLCVWDERPWTAGQSWGRCSSASAIRHAALTSHPAALS</sequence>
<reference evidence="1 2" key="1">
    <citation type="journal article" date="2019" name="mSystems">
        <title>Life at home and on the roam: Genomic adaptions reflect the dual lifestyle of an intracellular, facultative symbiont.</title>
        <authorList>
            <person name="Burgsdorf I."/>
        </authorList>
    </citation>
    <scope>NUCLEOTIDE SEQUENCE [LARGE SCALE GENOMIC DNA]</scope>
    <source>
        <strain evidence="1">277cI</strain>
    </source>
</reference>
<dbReference type="InterPro" id="IPR006521">
    <property type="entry name" value="Tail_protein_I"/>
</dbReference>
<dbReference type="EMBL" id="SRMN01000001">
    <property type="protein sequence ID" value="TGH28151.1"/>
    <property type="molecule type" value="Genomic_DNA"/>
</dbReference>